<dbReference type="Proteomes" id="UP000007254">
    <property type="component" value="Chromosome"/>
</dbReference>
<keyword evidence="3" id="KW-1185">Reference proteome</keyword>
<dbReference type="RefSeq" id="WP_014624256.1">
    <property type="nucleotide sequence ID" value="NC_017583.1"/>
</dbReference>
<evidence type="ECO:0000256" key="1">
    <source>
        <dbReference type="SAM" id="Coils"/>
    </source>
</evidence>
<dbReference type="KEGG" id="stq:Spith_0596"/>
<gene>
    <name evidence="2" type="ordered locus">Spith_0596</name>
</gene>
<protein>
    <submittedName>
        <fullName evidence="2">Uncharacterized protein</fullName>
    </submittedName>
</protein>
<dbReference type="EMBL" id="CP002903">
    <property type="protein sequence ID" value="AEJ60876.1"/>
    <property type="molecule type" value="Genomic_DNA"/>
</dbReference>
<sequence length="306" mass="36212">MDHLTALVLAYQRGGVPFEALFHHLSWFVYTYPSREEERSDFLLFFYPRLKALARRFVYTGVPFLHYLRSSMRWQYRTFKRVQRERAFLERSLVRREHEEAVLLFDPSIKLEEGEADAVMEEIVEWIRGSAPHRKRRFLCLLLRELPSLPPRWERPLAAALGMEEERLAGCFLMLQERVTERKARYLRLSRKINELRMEIRLLEDRLSREGEGCDRDAFRKGLERRRRQLARLERRRNGIPLKPRHSDIAEVLGIPKGTVDSGIHYLLKELSSKRPPQREGISLRSFEISSRRACQGSVAHLTLTG</sequence>
<accession>G0G9X6</accession>
<evidence type="ECO:0000313" key="2">
    <source>
        <dbReference type="EMBL" id="AEJ60876.1"/>
    </source>
</evidence>
<dbReference type="AlphaFoldDB" id="G0G9X6"/>
<name>G0G9X6_WINT7</name>
<feature type="coiled-coil region" evidence="1">
    <location>
        <begin position="186"/>
        <end position="236"/>
    </location>
</feature>
<keyword evidence="1" id="KW-0175">Coiled coil</keyword>
<organism evidence="2 3">
    <name type="scientific">Winmispira thermophila (strain ATCC 700085 / DSM 6578 / Z-1203)</name>
    <name type="common">Spirochaeta thermophila</name>
    <dbReference type="NCBI Taxonomy" id="869211"/>
    <lineage>
        <taxon>Bacteria</taxon>
        <taxon>Pseudomonadati</taxon>
        <taxon>Spirochaetota</taxon>
        <taxon>Spirochaetia</taxon>
        <taxon>Winmispirales</taxon>
        <taxon>Winmispiraceae</taxon>
        <taxon>Winmispira</taxon>
    </lineage>
</organism>
<evidence type="ECO:0000313" key="3">
    <source>
        <dbReference type="Proteomes" id="UP000007254"/>
    </source>
</evidence>
<proteinExistence type="predicted"/>
<reference evidence="2 3" key="1">
    <citation type="submission" date="2011-06" db="EMBL/GenBank/DDBJ databases">
        <title>The complete genome of Spirochaeta thermophila DSM 6578.</title>
        <authorList>
            <consortium name="US DOE Joint Genome Institute (JGI-PGF)"/>
            <person name="Lucas S."/>
            <person name="Lapidus A."/>
            <person name="Bruce D."/>
            <person name="Goodwin L."/>
            <person name="Pitluck S."/>
            <person name="Peters L."/>
            <person name="Kyrpides N."/>
            <person name="Mavromatis K."/>
            <person name="Ivanova N."/>
            <person name="Mikailova N."/>
            <person name="Pagani I."/>
            <person name="Chertkov O."/>
            <person name="Detter J.C."/>
            <person name="Tapia R."/>
            <person name="Han C."/>
            <person name="Land M."/>
            <person name="Hauser L."/>
            <person name="Markowitz V."/>
            <person name="Cheng J.-F."/>
            <person name="Hugenholtz P."/>
            <person name="Woyke T."/>
            <person name="Wu D."/>
            <person name="Spring S."/>
            <person name="Merkhoffer B."/>
            <person name="Schneider S."/>
            <person name="Klenk H.-P."/>
            <person name="Eisen J.A."/>
        </authorList>
    </citation>
    <scope>NUCLEOTIDE SEQUENCE [LARGE SCALE GENOMIC DNA]</scope>
    <source>
        <strain evidence="3">ATCC 700085 / DSM 6578 / Z-1203</strain>
    </source>
</reference>
<dbReference type="HOGENOM" id="CLU_908842_0_0_12"/>
<dbReference type="OrthoDB" id="369859at2"/>